<dbReference type="eggNOG" id="COG3121">
    <property type="taxonomic scope" value="Bacteria"/>
</dbReference>
<dbReference type="AlphaFoldDB" id="A0A0H3FVP0"/>
<dbReference type="KEGG" id="eae:EAE_24710"/>
<dbReference type="EMBL" id="CP002824">
    <property type="protein sequence ID" value="AEG99835.1"/>
    <property type="molecule type" value="Genomic_DNA"/>
</dbReference>
<accession>A0A0H3FVP0</accession>
<evidence type="ECO:0000313" key="2">
    <source>
        <dbReference type="EMBL" id="AEG99835.1"/>
    </source>
</evidence>
<dbReference type="HOGENOM" id="CLU_076533_0_0_6"/>
<dbReference type="PANTHER" id="PTHR30251">
    <property type="entry name" value="PILUS ASSEMBLY CHAPERONE"/>
    <property type="match status" value="1"/>
</dbReference>
<sequence>MFRFLSLLFFWLVILIPLSHYTSAATLQVAPVMLELQSHQKATALYVTNTGMTSIHAQIRVYEWSQVDNKDVLRPTDKLISSPAMTSLSPGERQLVRIIVLQPGGSVKEQSYRLVIDELPNKASDSSSPNAVHFLLRYSIPVFITGREHKPSDQDDVSCELTKNITTIRCYNSGARHIRLSNLQALTAQEHVVGSIHGLAGYVLPGQTTLLTIKQTSQHKLSALRVYLNDDHNASHIPLHPIATRASALATADSTSPR</sequence>
<dbReference type="InterPro" id="IPR016147">
    <property type="entry name" value="Pili_assmbl_chaperone_N"/>
</dbReference>
<keyword evidence="3" id="KW-1185">Reference proteome</keyword>
<dbReference type="InterPro" id="IPR008962">
    <property type="entry name" value="PapD-like_sf"/>
</dbReference>
<feature type="domain" description="Pili assembly chaperone N-terminal" evidence="1">
    <location>
        <begin position="27"/>
        <end position="144"/>
    </location>
</feature>
<dbReference type="GeneID" id="93313108"/>
<dbReference type="Pfam" id="PF00345">
    <property type="entry name" value="PapD_N"/>
    <property type="match status" value="1"/>
</dbReference>
<evidence type="ECO:0000259" key="1">
    <source>
        <dbReference type="Pfam" id="PF00345"/>
    </source>
</evidence>
<protein>
    <submittedName>
        <fullName evidence="2">Pili assembly chaperone</fullName>
    </submittedName>
</protein>
<dbReference type="InterPro" id="IPR013783">
    <property type="entry name" value="Ig-like_fold"/>
</dbReference>
<name>A0A0H3FVP0_KLEAK</name>
<dbReference type="Proteomes" id="UP000008881">
    <property type="component" value="Chromosome"/>
</dbReference>
<evidence type="ECO:0000313" key="3">
    <source>
        <dbReference type="Proteomes" id="UP000008881"/>
    </source>
</evidence>
<dbReference type="OrthoDB" id="511700at2"/>
<gene>
    <name evidence="2" type="ordered locus">EAE_24710</name>
</gene>
<dbReference type="GO" id="GO:0030288">
    <property type="term" value="C:outer membrane-bounded periplasmic space"/>
    <property type="evidence" value="ECO:0007669"/>
    <property type="project" value="InterPro"/>
</dbReference>
<dbReference type="Gene3D" id="2.60.40.10">
    <property type="entry name" value="Immunoglobulins"/>
    <property type="match status" value="1"/>
</dbReference>
<dbReference type="RefSeq" id="WP_015706189.1">
    <property type="nucleotide sequence ID" value="NC_015663.1"/>
</dbReference>
<dbReference type="SUPFAM" id="SSF49354">
    <property type="entry name" value="PapD-like"/>
    <property type="match status" value="1"/>
</dbReference>
<proteinExistence type="predicted"/>
<dbReference type="PANTHER" id="PTHR30251:SF4">
    <property type="entry name" value="SLR1668 PROTEIN"/>
    <property type="match status" value="1"/>
</dbReference>
<reference evidence="2 3" key="1">
    <citation type="journal article" date="2012" name="J. Bacteriol.">
        <title>Complete genome sequence of Enterobacter aerogenes KCTC 2190.</title>
        <authorList>
            <person name="Shin S.H."/>
            <person name="Kim S."/>
            <person name="Kim J.Y."/>
            <person name="Lee S."/>
            <person name="Um Y."/>
            <person name="Oh M.K."/>
            <person name="Kim Y.R."/>
            <person name="Lee J."/>
            <person name="Yang K.S."/>
        </authorList>
    </citation>
    <scope>NUCLEOTIDE SEQUENCE [LARGE SCALE GENOMIC DNA]</scope>
    <source>
        <strain evidence="2 3">KCTC 2190</strain>
    </source>
</reference>
<organism evidence="2 3">
    <name type="scientific">Klebsiella aerogenes (strain ATCC 13048 / DSM 30053 / CCUG 1429 / JCM 1235 / KCTC 2190 / NBRC 13534 / NCIMB 10102 / NCTC 10006 / CDC 819-56)</name>
    <name type="common">Enterobacter aerogenes</name>
    <dbReference type="NCBI Taxonomy" id="1028307"/>
    <lineage>
        <taxon>Bacteria</taxon>
        <taxon>Pseudomonadati</taxon>
        <taxon>Pseudomonadota</taxon>
        <taxon>Gammaproteobacteria</taxon>
        <taxon>Enterobacterales</taxon>
        <taxon>Enterobacteriaceae</taxon>
        <taxon>Klebsiella/Raoultella group</taxon>
        <taxon>Klebsiella</taxon>
    </lineage>
</organism>
<dbReference type="InterPro" id="IPR050643">
    <property type="entry name" value="Periplasmic_pilus_chap"/>
</dbReference>
<dbReference type="GO" id="GO:0071555">
    <property type="term" value="P:cell wall organization"/>
    <property type="evidence" value="ECO:0007669"/>
    <property type="project" value="InterPro"/>
</dbReference>